<accession>A0A150KII9</accession>
<comment type="caution">
    <text evidence="1">The sequence shown here is derived from an EMBL/GenBank/DDBJ whole genome shotgun (WGS) entry which is preliminary data.</text>
</comment>
<name>A0A150KII9_HEYCO</name>
<dbReference type="EMBL" id="LQYI01000010">
    <property type="protein sequence ID" value="KYC73158.1"/>
    <property type="molecule type" value="Genomic_DNA"/>
</dbReference>
<organism evidence="1 2">
    <name type="scientific">Heyndrickxia coagulans</name>
    <name type="common">Weizmannia coagulans</name>
    <dbReference type="NCBI Taxonomy" id="1398"/>
    <lineage>
        <taxon>Bacteria</taxon>
        <taxon>Bacillati</taxon>
        <taxon>Bacillota</taxon>
        <taxon>Bacilli</taxon>
        <taxon>Bacillales</taxon>
        <taxon>Bacillaceae</taxon>
        <taxon>Heyndrickxia</taxon>
    </lineage>
</organism>
<evidence type="ECO:0000313" key="2">
    <source>
        <dbReference type="Proteomes" id="UP000075304"/>
    </source>
</evidence>
<evidence type="ECO:0000313" key="1">
    <source>
        <dbReference type="EMBL" id="KYC73158.1"/>
    </source>
</evidence>
<dbReference type="Proteomes" id="UP000075304">
    <property type="component" value="Unassembled WGS sequence"/>
</dbReference>
<reference evidence="1 2" key="1">
    <citation type="submission" date="2016-01" db="EMBL/GenBank/DDBJ databases">
        <title>Genome Sequences of Twelve Sporeforming Bacillus Species Isolated from Foods.</title>
        <authorList>
            <person name="Berendsen E.M."/>
            <person name="Wells-Bennik M.H."/>
            <person name="Krawcyk A.O."/>
            <person name="De Jong A."/>
            <person name="Holsappel S."/>
            <person name="Eijlander R.T."/>
            <person name="Kuipers O.P."/>
        </authorList>
    </citation>
    <scope>NUCLEOTIDE SEQUENCE [LARGE SCALE GENOMIC DNA]</scope>
    <source>
        <strain evidence="1 2">B4099</strain>
    </source>
</reference>
<protein>
    <submittedName>
        <fullName evidence="1">Uncharacterized protein</fullName>
    </submittedName>
</protein>
<dbReference type="AlphaFoldDB" id="A0A150KII9"/>
<proteinExistence type="predicted"/>
<gene>
    <name evidence="1" type="ORF">B4099_1516</name>
</gene>
<sequence length="111" mass="13192">MVIRKEFGPLNDDNPVLKELHPFLKEKKEPSKWAGTELDGETAYVYYYFANELSKDKILKFSKSLFGWEQPMLPEDLSFYKSENPWLLSIAHEQIAYILTDDQYEINRLRK</sequence>
<dbReference type="PATRIC" id="fig|1398.25.peg.14"/>